<name>A0ACC0MC23_RHOML</name>
<sequence length="71" mass="8272">MKTKREEEESVEREEHSKRQKLHNKQSSSPSPLPPRLGFDNALLPLATYDDDEEGEEEDERREAGFCIGWI</sequence>
<dbReference type="EMBL" id="CM046396">
    <property type="protein sequence ID" value="KAI8538101.1"/>
    <property type="molecule type" value="Genomic_DNA"/>
</dbReference>
<comment type="caution">
    <text evidence="1">The sequence shown here is derived from an EMBL/GenBank/DDBJ whole genome shotgun (WGS) entry which is preliminary data.</text>
</comment>
<evidence type="ECO:0000313" key="2">
    <source>
        <dbReference type="Proteomes" id="UP001062846"/>
    </source>
</evidence>
<organism evidence="1 2">
    <name type="scientific">Rhododendron molle</name>
    <name type="common">Chinese azalea</name>
    <name type="synonym">Azalea mollis</name>
    <dbReference type="NCBI Taxonomy" id="49168"/>
    <lineage>
        <taxon>Eukaryota</taxon>
        <taxon>Viridiplantae</taxon>
        <taxon>Streptophyta</taxon>
        <taxon>Embryophyta</taxon>
        <taxon>Tracheophyta</taxon>
        <taxon>Spermatophyta</taxon>
        <taxon>Magnoliopsida</taxon>
        <taxon>eudicotyledons</taxon>
        <taxon>Gunneridae</taxon>
        <taxon>Pentapetalae</taxon>
        <taxon>asterids</taxon>
        <taxon>Ericales</taxon>
        <taxon>Ericaceae</taxon>
        <taxon>Ericoideae</taxon>
        <taxon>Rhodoreae</taxon>
        <taxon>Rhododendron</taxon>
    </lineage>
</organism>
<keyword evidence="2" id="KW-1185">Reference proteome</keyword>
<gene>
    <name evidence="1" type="ORF">RHMOL_Rhmol09G0076000</name>
</gene>
<protein>
    <submittedName>
        <fullName evidence="1">Uncharacterized protein</fullName>
    </submittedName>
</protein>
<dbReference type="Proteomes" id="UP001062846">
    <property type="component" value="Chromosome 9"/>
</dbReference>
<proteinExistence type="predicted"/>
<evidence type="ECO:0000313" key="1">
    <source>
        <dbReference type="EMBL" id="KAI8538101.1"/>
    </source>
</evidence>
<accession>A0ACC0MC23</accession>
<reference evidence="1" key="1">
    <citation type="submission" date="2022-02" db="EMBL/GenBank/DDBJ databases">
        <title>Plant Genome Project.</title>
        <authorList>
            <person name="Zhang R.-G."/>
        </authorList>
    </citation>
    <scope>NUCLEOTIDE SEQUENCE</scope>
    <source>
        <strain evidence="1">AT1</strain>
    </source>
</reference>